<dbReference type="EMBL" id="CAJJDM010000034">
    <property type="protein sequence ID" value="CAD8063741.1"/>
    <property type="molecule type" value="Genomic_DNA"/>
</dbReference>
<evidence type="ECO:0000313" key="4">
    <source>
        <dbReference type="Proteomes" id="UP000688137"/>
    </source>
</evidence>
<gene>
    <name evidence="3" type="ORF">PPRIM_AZ9-3.1.T0350117</name>
</gene>
<dbReference type="OMA" id="ICRYCGE"/>
<name>A0A8S1LBD3_PARPR</name>
<dbReference type="AlphaFoldDB" id="A0A8S1LBD3"/>
<evidence type="ECO:0000259" key="2">
    <source>
        <dbReference type="PROSITE" id="PS50089"/>
    </source>
</evidence>
<comment type="caution">
    <text evidence="3">The sequence shown here is derived from an EMBL/GenBank/DDBJ whole genome shotgun (WGS) entry which is preliminary data.</text>
</comment>
<dbReference type="InterPro" id="IPR001841">
    <property type="entry name" value="Znf_RING"/>
</dbReference>
<evidence type="ECO:0000313" key="3">
    <source>
        <dbReference type="EMBL" id="CAD8063741.1"/>
    </source>
</evidence>
<dbReference type="PROSITE" id="PS50089">
    <property type="entry name" value="ZF_RING_2"/>
    <property type="match status" value="1"/>
</dbReference>
<keyword evidence="4" id="KW-1185">Reference proteome</keyword>
<dbReference type="Pfam" id="PF13639">
    <property type="entry name" value="zf-RING_2"/>
    <property type="match status" value="1"/>
</dbReference>
<evidence type="ECO:0000256" key="1">
    <source>
        <dbReference type="PROSITE-ProRule" id="PRU00175"/>
    </source>
</evidence>
<dbReference type="GO" id="GO:0008270">
    <property type="term" value="F:zinc ion binding"/>
    <property type="evidence" value="ECO:0007669"/>
    <property type="project" value="UniProtKB-KW"/>
</dbReference>
<proteinExistence type="predicted"/>
<protein>
    <recommendedName>
        <fullName evidence="2">RING-type domain-containing protein</fullName>
    </recommendedName>
</protein>
<organism evidence="3 4">
    <name type="scientific">Paramecium primaurelia</name>
    <dbReference type="NCBI Taxonomy" id="5886"/>
    <lineage>
        <taxon>Eukaryota</taxon>
        <taxon>Sar</taxon>
        <taxon>Alveolata</taxon>
        <taxon>Ciliophora</taxon>
        <taxon>Intramacronucleata</taxon>
        <taxon>Oligohymenophorea</taxon>
        <taxon>Peniculida</taxon>
        <taxon>Parameciidae</taxon>
        <taxon>Paramecium</taxon>
    </lineage>
</organism>
<dbReference type="SMART" id="SM00184">
    <property type="entry name" value="RING"/>
    <property type="match status" value="1"/>
</dbReference>
<feature type="domain" description="RING-type" evidence="2">
    <location>
        <begin position="111"/>
        <end position="152"/>
    </location>
</feature>
<keyword evidence="1" id="KW-0479">Metal-binding</keyword>
<keyword evidence="1" id="KW-0863">Zinc-finger</keyword>
<reference evidence="3" key="1">
    <citation type="submission" date="2021-01" db="EMBL/GenBank/DDBJ databases">
        <authorList>
            <consortium name="Genoscope - CEA"/>
            <person name="William W."/>
        </authorList>
    </citation>
    <scope>NUCLEOTIDE SEQUENCE</scope>
</reference>
<sequence>MDFKLGNNQYQLMVCNNCQDQYPQCVLAKHMETCKNNNEIIICRYCGEKQQKQLILNHLTICKAFALVDKEDGQCEYCKDKIFKKFQQEHYRECLKKQIIDKQQSYKPQECSICLMDIQLNDQKGILQCCHVFHKICLQQWQKKSKLCPVCRFN</sequence>
<accession>A0A8S1LBD3</accession>
<keyword evidence="1" id="KW-0862">Zinc</keyword>
<dbReference type="Proteomes" id="UP000688137">
    <property type="component" value="Unassembled WGS sequence"/>
</dbReference>